<dbReference type="AlphaFoldDB" id="A0AAW1Y419"/>
<reference evidence="2 3" key="1">
    <citation type="journal article" date="2023" name="G3 (Bethesda)">
        <title>A chromosome-length genome assembly and annotation of blackberry (Rubus argutus, cv. 'Hillquist').</title>
        <authorList>
            <person name="Bruna T."/>
            <person name="Aryal R."/>
            <person name="Dudchenko O."/>
            <person name="Sargent D.J."/>
            <person name="Mead D."/>
            <person name="Buti M."/>
            <person name="Cavallini A."/>
            <person name="Hytonen T."/>
            <person name="Andres J."/>
            <person name="Pham M."/>
            <person name="Weisz D."/>
            <person name="Mascagni F."/>
            <person name="Usai G."/>
            <person name="Natali L."/>
            <person name="Bassil N."/>
            <person name="Fernandez G.E."/>
            <person name="Lomsadze A."/>
            <person name="Armour M."/>
            <person name="Olukolu B."/>
            <person name="Poorten T."/>
            <person name="Britton C."/>
            <person name="Davik J."/>
            <person name="Ashrafi H."/>
            <person name="Aiden E.L."/>
            <person name="Borodovsky M."/>
            <person name="Worthington M."/>
        </authorList>
    </citation>
    <scope>NUCLEOTIDE SEQUENCE [LARGE SCALE GENOMIC DNA]</scope>
    <source>
        <strain evidence="2">PI 553951</strain>
    </source>
</reference>
<proteinExistence type="predicted"/>
<dbReference type="PANTHER" id="PTHR48475:SF1">
    <property type="entry name" value="RNASE H TYPE-1 DOMAIN-CONTAINING PROTEIN"/>
    <property type="match status" value="1"/>
</dbReference>
<feature type="domain" description="Integrase catalytic" evidence="1">
    <location>
        <begin position="212"/>
        <end position="371"/>
    </location>
</feature>
<dbReference type="GO" id="GO:0003676">
    <property type="term" value="F:nucleic acid binding"/>
    <property type="evidence" value="ECO:0007669"/>
    <property type="project" value="InterPro"/>
</dbReference>
<dbReference type="Proteomes" id="UP001457282">
    <property type="component" value="Unassembled WGS sequence"/>
</dbReference>
<dbReference type="PANTHER" id="PTHR48475">
    <property type="entry name" value="RIBONUCLEASE H"/>
    <property type="match status" value="1"/>
</dbReference>
<dbReference type="GO" id="GO:0015074">
    <property type="term" value="P:DNA integration"/>
    <property type="evidence" value="ECO:0007669"/>
    <property type="project" value="InterPro"/>
</dbReference>
<comment type="caution">
    <text evidence="2">The sequence shown here is derived from an EMBL/GenBank/DDBJ whole genome shotgun (WGS) entry which is preliminary data.</text>
</comment>
<dbReference type="InterPro" id="IPR001584">
    <property type="entry name" value="Integrase_cat-core"/>
</dbReference>
<dbReference type="PROSITE" id="PS50994">
    <property type="entry name" value="INTEGRASE"/>
    <property type="match status" value="1"/>
</dbReference>
<accession>A0AAW1Y419</accession>
<dbReference type="InterPro" id="IPR036397">
    <property type="entry name" value="RNaseH_sf"/>
</dbReference>
<dbReference type="InterPro" id="IPR041588">
    <property type="entry name" value="Integrase_H2C2"/>
</dbReference>
<evidence type="ECO:0000259" key="1">
    <source>
        <dbReference type="PROSITE" id="PS50994"/>
    </source>
</evidence>
<dbReference type="FunFam" id="3.30.420.10:FF:000032">
    <property type="entry name" value="Retrovirus-related Pol polyprotein from transposon 297-like Protein"/>
    <property type="match status" value="1"/>
</dbReference>
<dbReference type="Pfam" id="PF00665">
    <property type="entry name" value="rve"/>
    <property type="match status" value="1"/>
</dbReference>
<dbReference type="Pfam" id="PF17921">
    <property type="entry name" value="Integrase_H2C2"/>
    <property type="match status" value="1"/>
</dbReference>
<keyword evidence="3" id="KW-1185">Reference proteome</keyword>
<dbReference type="SUPFAM" id="SSF53098">
    <property type="entry name" value="Ribonuclease H-like"/>
    <property type="match status" value="1"/>
</dbReference>
<gene>
    <name evidence="2" type="ORF">M0R45_009290</name>
</gene>
<dbReference type="EMBL" id="JBEDUW010000002">
    <property type="protein sequence ID" value="KAK9943689.1"/>
    <property type="molecule type" value="Genomic_DNA"/>
</dbReference>
<dbReference type="Gene3D" id="3.30.420.10">
    <property type="entry name" value="Ribonuclease H-like superfamily/Ribonuclease H"/>
    <property type="match status" value="1"/>
</dbReference>
<dbReference type="InterPro" id="IPR012337">
    <property type="entry name" value="RNaseH-like_sf"/>
</dbReference>
<evidence type="ECO:0000313" key="3">
    <source>
        <dbReference type="Proteomes" id="UP001457282"/>
    </source>
</evidence>
<evidence type="ECO:0000313" key="2">
    <source>
        <dbReference type="EMBL" id="KAK9943689.1"/>
    </source>
</evidence>
<name>A0AAW1Y419_RUBAR</name>
<organism evidence="2 3">
    <name type="scientific">Rubus argutus</name>
    <name type="common">Southern blackberry</name>
    <dbReference type="NCBI Taxonomy" id="59490"/>
    <lineage>
        <taxon>Eukaryota</taxon>
        <taxon>Viridiplantae</taxon>
        <taxon>Streptophyta</taxon>
        <taxon>Embryophyta</taxon>
        <taxon>Tracheophyta</taxon>
        <taxon>Spermatophyta</taxon>
        <taxon>Magnoliopsida</taxon>
        <taxon>eudicotyledons</taxon>
        <taxon>Gunneridae</taxon>
        <taxon>Pentapetalae</taxon>
        <taxon>rosids</taxon>
        <taxon>fabids</taxon>
        <taxon>Rosales</taxon>
        <taxon>Rosaceae</taxon>
        <taxon>Rosoideae</taxon>
        <taxon>Rosoideae incertae sedis</taxon>
        <taxon>Rubus</taxon>
    </lineage>
</organism>
<protein>
    <recommendedName>
        <fullName evidence="1">Integrase catalytic domain-containing protein</fullName>
    </recommendedName>
</protein>
<sequence length="505" mass="57533">MLFGELYKRLPGGILSRCVGEIESQKRLQEFHEFTCGLDQAVSLYRRLQRKGYYWPNMKKQAAQLQAACPNCSKVPSVEEACTLTISEDWRTPYLAYLVDGTLPSNAKEAHCLKRTAKRYFMDGGSLFKKGYNRDPLMCLGPVESQQVLQEVHAGECGEHQGRRKLHRLLLNIGYYWPTMQEDAKATVKKCHTCQIHGNLSHRPHTLLQDMRTPWPFHTWGLDLIGKIHPGSQGCIWILTGTELYTKWVEAIPLRKATGNAIANFIREHIVCRFGIPYKIITDNGTPFVNKQVSDTLKGYGIKHRRSTPYYPQGNGQAEATNKTLLKILSKMVYEYSGGWSVHLPDALWAYRTSPRSATGFSPYSLVYGSEAISPVEVAVPTARVHAVNDVEWDAGSCADWRWTDLEGIEEKRKEAEKKITLYHMRVAQAYNKTVKPRQFKEGDLILRVAEHVRRQVSGTSKFVPQWEGPFVVKEAYQSGYYMLVSHDGTLMSPINGKWLKLYHS</sequence>
<dbReference type="Gene3D" id="1.10.340.70">
    <property type="match status" value="2"/>
</dbReference>